<sequence>MPNLQKKFDAAVAHSKNLSERPDNMTLLKLYALYKQASVGDNTEKKPGFTDMVGRAKWDAWNLLKGTSNQDAMQQYIDLIESLS</sequence>
<accession>A0A1W9KUC0</accession>
<dbReference type="PRINTS" id="PR00689">
    <property type="entry name" value="ACOABINDINGP"/>
</dbReference>
<organism evidence="3 4">
    <name type="scientific">Rhodoferax ferrireducens</name>
    <dbReference type="NCBI Taxonomy" id="192843"/>
    <lineage>
        <taxon>Bacteria</taxon>
        <taxon>Pseudomonadati</taxon>
        <taxon>Pseudomonadota</taxon>
        <taxon>Betaproteobacteria</taxon>
        <taxon>Burkholderiales</taxon>
        <taxon>Comamonadaceae</taxon>
        <taxon>Rhodoferax</taxon>
    </lineage>
</organism>
<comment type="caution">
    <text evidence="3">The sequence shown here is derived from an EMBL/GenBank/DDBJ whole genome shotgun (WGS) entry which is preliminary data.</text>
</comment>
<keyword evidence="1" id="KW-0446">Lipid-binding</keyword>
<evidence type="ECO:0000259" key="2">
    <source>
        <dbReference type="PROSITE" id="PS51228"/>
    </source>
</evidence>
<gene>
    <name evidence="3" type="ORF">BWK72_10180</name>
</gene>
<dbReference type="Pfam" id="PF00887">
    <property type="entry name" value="ACBP"/>
    <property type="match status" value="1"/>
</dbReference>
<dbReference type="AlphaFoldDB" id="A0A1W9KUC0"/>
<dbReference type="PANTHER" id="PTHR23310">
    <property type="entry name" value="ACYL-COA-BINDING PROTEIN, ACBP"/>
    <property type="match status" value="1"/>
</dbReference>
<name>A0A1W9KUC0_9BURK</name>
<dbReference type="InterPro" id="IPR035984">
    <property type="entry name" value="Acyl-CoA-binding_sf"/>
</dbReference>
<evidence type="ECO:0000313" key="3">
    <source>
        <dbReference type="EMBL" id="OQW88102.1"/>
    </source>
</evidence>
<evidence type="ECO:0000256" key="1">
    <source>
        <dbReference type="ARBA" id="ARBA00023121"/>
    </source>
</evidence>
<dbReference type="Gene3D" id="1.20.80.10">
    <property type="match status" value="1"/>
</dbReference>
<dbReference type="InterPro" id="IPR014352">
    <property type="entry name" value="FERM/acyl-CoA-bd_prot_sf"/>
</dbReference>
<dbReference type="EMBL" id="MTEI01000005">
    <property type="protein sequence ID" value="OQW88102.1"/>
    <property type="molecule type" value="Genomic_DNA"/>
</dbReference>
<dbReference type="InterPro" id="IPR000582">
    <property type="entry name" value="Acyl-CoA-binding_protein"/>
</dbReference>
<dbReference type="PANTHER" id="PTHR23310:SF62">
    <property type="entry name" value="ACYL-COA BINDING PROTEIN 1, ISOFORM A"/>
    <property type="match status" value="1"/>
</dbReference>
<dbReference type="GO" id="GO:0000062">
    <property type="term" value="F:fatty-acyl-CoA binding"/>
    <property type="evidence" value="ECO:0007669"/>
    <property type="project" value="InterPro"/>
</dbReference>
<feature type="domain" description="ACB" evidence="2">
    <location>
        <begin position="4"/>
        <end position="84"/>
    </location>
</feature>
<dbReference type="SUPFAM" id="SSF47027">
    <property type="entry name" value="Acyl-CoA binding protein"/>
    <property type="match status" value="1"/>
</dbReference>
<evidence type="ECO:0000313" key="4">
    <source>
        <dbReference type="Proteomes" id="UP000192505"/>
    </source>
</evidence>
<dbReference type="GO" id="GO:0006631">
    <property type="term" value="P:fatty acid metabolic process"/>
    <property type="evidence" value="ECO:0007669"/>
    <property type="project" value="TreeGrafter"/>
</dbReference>
<protein>
    <submittedName>
        <fullName evidence="3">Acyl-CoA-binding protein</fullName>
    </submittedName>
</protein>
<dbReference type="Proteomes" id="UP000192505">
    <property type="component" value="Unassembled WGS sequence"/>
</dbReference>
<proteinExistence type="predicted"/>
<dbReference type="PROSITE" id="PS51228">
    <property type="entry name" value="ACB_2"/>
    <property type="match status" value="1"/>
</dbReference>
<reference evidence="3 4" key="1">
    <citation type="submission" date="2017-01" db="EMBL/GenBank/DDBJ databases">
        <title>Novel large sulfur bacteria in the metagenomes of groundwater-fed chemosynthetic microbial mats in the Lake Huron basin.</title>
        <authorList>
            <person name="Sharrar A.M."/>
            <person name="Flood B.E."/>
            <person name="Bailey J.V."/>
            <person name="Jones D.S."/>
            <person name="Biddanda B."/>
            <person name="Ruberg S.A."/>
            <person name="Marcus D.N."/>
            <person name="Dick G.J."/>
        </authorList>
    </citation>
    <scope>NUCLEOTIDE SEQUENCE [LARGE SCALE GENOMIC DNA]</scope>
    <source>
        <strain evidence="3">A7</strain>
    </source>
</reference>